<sequence length="699" mass="75599">MKCIDNTGDRKADAVVRAGSQLCDEYGTHLASDGAICSWIPVNDGQKIIVEAGFVGLTKEIQIDLVIDGVLRNSDKTNRKAEKKDRKSERFEHSYYAQSKSTINLAELEIKALDVSAYPSIQVEGKDSVGTIEVRISVLRDEHEERHKLDDVQSFETIMDWKEAYHTPSYTKIRPVQQVDFVPIDQQPTKVQITKLKQRATARRPGAKPWVVFRFYYRPQDAINNEALTKTAHKNATKFDPPPVVKTDDETPSPSTASLVAVTTTATTAKEASSKVGTATTTAEASSSKAVTVAEASSTKAASATTTVEASDHQETTTSDATQIEAPKSPAEDPKDAVTQPIVSNIDVGSEQLDLVSEAISTSSPVENLKSSTNKSKEEHSLPSSTNEPSTNESTEEHSLTPSTNETSNMATIVENQPLAAMPQSAIADCNQEAPDAIMADVAAQVLAEELQQASVANIAASIVRADSPQPIIQAPAAKMLPNLDTPAKNPTPPSTPKPVVTAPALPKTSATAASVFDTPPSRENTPDAEIIQVIDAPQAEIIKEVTKEVPESTLEIIELTVEPVTPLTPKSIGKVKIEHPKSFNTLKRTQSATPTPDPSIKRMKLENGNLEKRVAEKKKALAEKRANRIKAQGKASEAQQKAASAEARRQEALEKMLEEMENEILEEERLADEAEEQFVASEAAIGEFAVDISEAMAF</sequence>
<organism evidence="2 3">
    <name type="scientific">Venturia inaequalis</name>
    <name type="common">Apple scab fungus</name>
    <dbReference type="NCBI Taxonomy" id="5025"/>
    <lineage>
        <taxon>Eukaryota</taxon>
        <taxon>Fungi</taxon>
        <taxon>Dikarya</taxon>
        <taxon>Ascomycota</taxon>
        <taxon>Pezizomycotina</taxon>
        <taxon>Dothideomycetes</taxon>
        <taxon>Pleosporomycetidae</taxon>
        <taxon>Venturiales</taxon>
        <taxon>Venturiaceae</taxon>
        <taxon>Venturia</taxon>
    </lineage>
</organism>
<feature type="region of interest" description="Disordered" evidence="1">
    <location>
        <begin position="359"/>
        <end position="407"/>
    </location>
</feature>
<feature type="region of interest" description="Disordered" evidence="1">
    <location>
        <begin position="279"/>
        <end position="338"/>
    </location>
</feature>
<feature type="region of interest" description="Disordered" evidence="1">
    <location>
        <begin position="583"/>
        <end position="603"/>
    </location>
</feature>
<feature type="region of interest" description="Disordered" evidence="1">
    <location>
        <begin position="627"/>
        <end position="646"/>
    </location>
</feature>
<protein>
    <submittedName>
        <fullName evidence="2">Uncharacterized protein</fullName>
    </submittedName>
</protein>
<dbReference type="AlphaFoldDB" id="A0A8H3UDV8"/>
<accession>A0A8H3UDV8</accession>
<dbReference type="Proteomes" id="UP000433883">
    <property type="component" value="Unassembled WGS sequence"/>
</dbReference>
<feature type="compositionally biased region" description="Low complexity" evidence="1">
    <location>
        <begin position="383"/>
        <end position="393"/>
    </location>
</feature>
<reference evidence="2 3" key="1">
    <citation type="submission" date="2019-11" db="EMBL/GenBank/DDBJ databases">
        <title>Venturia inaequalis Genome Resource.</title>
        <authorList>
            <person name="Lichtner F.J."/>
        </authorList>
    </citation>
    <scope>NUCLEOTIDE SEQUENCE [LARGE SCALE GENOMIC DNA]</scope>
    <source>
        <strain evidence="2">Bline_iso_100314</strain>
    </source>
</reference>
<evidence type="ECO:0000313" key="3">
    <source>
        <dbReference type="Proteomes" id="UP000433883"/>
    </source>
</evidence>
<evidence type="ECO:0000313" key="2">
    <source>
        <dbReference type="EMBL" id="KAE9968746.1"/>
    </source>
</evidence>
<feature type="compositionally biased region" description="Polar residues" evidence="1">
    <location>
        <begin position="583"/>
        <end position="595"/>
    </location>
</feature>
<proteinExistence type="predicted"/>
<feature type="compositionally biased region" description="Polar residues" evidence="1">
    <location>
        <begin position="359"/>
        <end position="374"/>
    </location>
</feature>
<evidence type="ECO:0000256" key="1">
    <source>
        <dbReference type="SAM" id="MobiDB-lite"/>
    </source>
</evidence>
<dbReference type="EMBL" id="WNWQ01000398">
    <property type="protein sequence ID" value="KAE9968746.1"/>
    <property type="molecule type" value="Genomic_DNA"/>
</dbReference>
<gene>
    <name evidence="2" type="ORF">BLS_005670</name>
</gene>
<name>A0A8H3UDV8_VENIN</name>
<comment type="caution">
    <text evidence="2">The sequence shown here is derived from an EMBL/GenBank/DDBJ whole genome shotgun (WGS) entry which is preliminary data.</text>
</comment>
<feature type="compositionally biased region" description="Low complexity" evidence="1">
    <location>
        <begin position="631"/>
        <end position="646"/>
    </location>
</feature>
<feature type="region of interest" description="Disordered" evidence="1">
    <location>
        <begin position="233"/>
        <end position="256"/>
    </location>
</feature>
<feature type="compositionally biased region" description="Low complexity" evidence="1">
    <location>
        <begin position="279"/>
        <end position="309"/>
    </location>
</feature>